<dbReference type="Proteomes" id="UP000030106">
    <property type="component" value="Unassembled WGS sequence"/>
</dbReference>
<evidence type="ECO:0008006" key="4">
    <source>
        <dbReference type="Google" id="ProtNLM"/>
    </source>
</evidence>
<feature type="chain" id="PRO_5001995005" description="Cyanovirin-N domain-containing protein" evidence="1">
    <location>
        <begin position="20"/>
        <end position="154"/>
    </location>
</feature>
<evidence type="ECO:0000256" key="1">
    <source>
        <dbReference type="SAM" id="SignalP"/>
    </source>
</evidence>
<evidence type="ECO:0000313" key="3">
    <source>
        <dbReference type="Proteomes" id="UP000030106"/>
    </source>
</evidence>
<proteinExistence type="predicted"/>
<evidence type="ECO:0000313" key="2">
    <source>
        <dbReference type="EMBL" id="KGQ02775.1"/>
    </source>
</evidence>
<dbReference type="HOGENOM" id="CLU_1712941_0_0_1"/>
<comment type="caution">
    <text evidence="2">The sequence shown here is derived from an EMBL/GenBank/DDBJ whole genome shotgun (WGS) entry which is preliminary data.</text>
</comment>
<accession>A0A0A2V9L5</accession>
<reference evidence="2 3" key="1">
    <citation type="submission" date="2012-10" db="EMBL/GenBank/DDBJ databases">
        <title>Genome sequencing and analysis of entomopathogenic fungi Beauveria bassiana D1-5.</title>
        <authorList>
            <person name="Li Q."/>
            <person name="Wang L."/>
            <person name="Zhang Z."/>
            <person name="Wang Q."/>
            <person name="Ren J."/>
            <person name="Wang M."/>
            <person name="Xu W."/>
            <person name="Wang J."/>
            <person name="Lu Y."/>
            <person name="Du Q."/>
            <person name="Sun Z."/>
        </authorList>
    </citation>
    <scope>NUCLEOTIDE SEQUENCE [LARGE SCALE GENOMIC DNA]</scope>
    <source>
        <strain evidence="2 3">D1-5</strain>
    </source>
</reference>
<protein>
    <recommendedName>
        <fullName evidence="4">Cyanovirin-N domain-containing protein</fullName>
    </recommendedName>
</protein>
<feature type="signal peptide" evidence="1">
    <location>
        <begin position="1"/>
        <end position="19"/>
    </location>
</feature>
<keyword evidence="1" id="KW-0732">Signal</keyword>
<dbReference type="AlphaFoldDB" id="A0A0A2V9L5"/>
<gene>
    <name evidence="2" type="ORF">BBAD15_g12007</name>
</gene>
<sequence length="154" mass="17283">MFSNILLALVALAPTTSLAQSSESKADTSSGFGIFSAQRLKQICGHGGCIIDLFVNGNHDYMPGARPFDAHCQLYGSDNDWVECVNLVPYMAPGGLFLKMSPYNQTSRSFEFWFSHEYKEDEKTVNATARMEVEQPSWNISKCREMTVMSKEYI</sequence>
<organism evidence="2 3">
    <name type="scientific">Beauveria bassiana D1-5</name>
    <dbReference type="NCBI Taxonomy" id="1245745"/>
    <lineage>
        <taxon>Eukaryota</taxon>
        <taxon>Fungi</taxon>
        <taxon>Dikarya</taxon>
        <taxon>Ascomycota</taxon>
        <taxon>Pezizomycotina</taxon>
        <taxon>Sordariomycetes</taxon>
        <taxon>Hypocreomycetidae</taxon>
        <taxon>Hypocreales</taxon>
        <taxon>Cordycipitaceae</taxon>
        <taxon>Beauveria</taxon>
    </lineage>
</organism>
<name>A0A0A2V9L5_BEABA</name>
<dbReference type="EMBL" id="ANFO01001383">
    <property type="protein sequence ID" value="KGQ02775.1"/>
    <property type="molecule type" value="Genomic_DNA"/>
</dbReference>